<evidence type="ECO:0000313" key="4">
    <source>
        <dbReference type="Proteomes" id="UP001281761"/>
    </source>
</evidence>
<accession>A0ABQ9X4R3</accession>
<dbReference type="Gene3D" id="3.40.50.300">
    <property type="entry name" value="P-loop containing nucleotide triphosphate hydrolases"/>
    <property type="match status" value="1"/>
</dbReference>
<dbReference type="InterPro" id="IPR020849">
    <property type="entry name" value="Small_GTPase_Ras-type"/>
</dbReference>
<keyword evidence="4" id="KW-1185">Reference proteome</keyword>
<dbReference type="InterPro" id="IPR005225">
    <property type="entry name" value="Small_GTP-bd"/>
</dbReference>
<dbReference type="SMART" id="SM00175">
    <property type="entry name" value="RAB"/>
    <property type="match status" value="1"/>
</dbReference>
<dbReference type="SMART" id="SM00174">
    <property type="entry name" value="RHO"/>
    <property type="match status" value="1"/>
</dbReference>
<evidence type="ECO:0000313" key="3">
    <source>
        <dbReference type="EMBL" id="KAK2945641.1"/>
    </source>
</evidence>
<dbReference type="PROSITE" id="PS51420">
    <property type="entry name" value="RHO"/>
    <property type="match status" value="1"/>
</dbReference>
<reference evidence="3 4" key="1">
    <citation type="journal article" date="2022" name="bioRxiv">
        <title>Genomics of Preaxostyla Flagellates Illuminates Evolutionary Transitions and the Path Towards Mitochondrial Loss.</title>
        <authorList>
            <person name="Novak L.V.F."/>
            <person name="Treitli S.C."/>
            <person name="Pyrih J."/>
            <person name="Halakuc P."/>
            <person name="Pipaliya S.V."/>
            <person name="Vacek V."/>
            <person name="Brzon O."/>
            <person name="Soukal P."/>
            <person name="Eme L."/>
            <person name="Dacks J.B."/>
            <person name="Karnkowska A."/>
            <person name="Elias M."/>
            <person name="Hampl V."/>
        </authorList>
    </citation>
    <scope>NUCLEOTIDE SEQUENCE [LARGE SCALE GENOMIC DNA]</scope>
    <source>
        <strain evidence="3">NAU3</strain>
        <tissue evidence="3">Gut</tissue>
    </source>
</reference>
<evidence type="ECO:0000256" key="2">
    <source>
        <dbReference type="ARBA" id="ARBA00023134"/>
    </source>
</evidence>
<protein>
    <submittedName>
        <fullName evidence="3">GTPase HRas</fullName>
        <ecNumber evidence="3">3.6.5.2</ecNumber>
    </submittedName>
</protein>
<proteinExistence type="predicted"/>
<keyword evidence="3" id="KW-0378">Hydrolase</keyword>
<dbReference type="PANTHER" id="PTHR24070">
    <property type="entry name" value="RAS, DI-RAS, AND RHEB FAMILY MEMBERS OF SMALL GTPASE SUPERFAMILY"/>
    <property type="match status" value="1"/>
</dbReference>
<dbReference type="EMBL" id="JARBJD010000252">
    <property type="protein sequence ID" value="KAK2945641.1"/>
    <property type="molecule type" value="Genomic_DNA"/>
</dbReference>
<dbReference type="PROSITE" id="PS51419">
    <property type="entry name" value="RAB"/>
    <property type="match status" value="1"/>
</dbReference>
<dbReference type="NCBIfam" id="TIGR00231">
    <property type="entry name" value="small_GTP"/>
    <property type="match status" value="1"/>
</dbReference>
<dbReference type="Pfam" id="PF00071">
    <property type="entry name" value="Ras"/>
    <property type="match status" value="1"/>
</dbReference>
<organism evidence="3 4">
    <name type="scientific">Blattamonas nauphoetae</name>
    <dbReference type="NCBI Taxonomy" id="2049346"/>
    <lineage>
        <taxon>Eukaryota</taxon>
        <taxon>Metamonada</taxon>
        <taxon>Preaxostyla</taxon>
        <taxon>Oxymonadida</taxon>
        <taxon>Blattamonas</taxon>
    </lineage>
</organism>
<dbReference type="SUPFAM" id="SSF52540">
    <property type="entry name" value="P-loop containing nucleoside triphosphate hydrolases"/>
    <property type="match status" value="1"/>
</dbReference>
<name>A0ABQ9X4R3_9EUKA</name>
<comment type="caution">
    <text evidence="3">The sequence shown here is derived from an EMBL/GenBank/DDBJ whole genome shotgun (WGS) entry which is preliminary data.</text>
</comment>
<keyword evidence="1" id="KW-0547">Nucleotide-binding</keyword>
<dbReference type="CDD" id="cd00876">
    <property type="entry name" value="Ras"/>
    <property type="match status" value="1"/>
</dbReference>
<dbReference type="GO" id="GO:0003925">
    <property type="term" value="F:G protein activity"/>
    <property type="evidence" value="ECO:0007669"/>
    <property type="project" value="UniProtKB-EC"/>
</dbReference>
<dbReference type="InterPro" id="IPR027417">
    <property type="entry name" value="P-loop_NTPase"/>
</dbReference>
<dbReference type="PROSITE" id="PS51421">
    <property type="entry name" value="RAS"/>
    <property type="match status" value="1"/>
</dbReference>
<dbReference type="PRINTS" id="PR00449">
    <property type="entry name" value="RASTRNSFRMNG"/>
</dbReference>
<dbReference type="SMART" id="SM00173">
    <property type="entry name" value="RAS"/>
    <property type="match status" value="1"/>
</dbReference>
<dbReference type="Proteomes" id="UP001281761">
    <property type="component" value="Unassembled WGS sequence"/>
</dbReference>
<dbReference type="InterPro" id="IPR001806">
    <property type="entry name" value="Small_GTPase"/>
</dbReference>
<evidence type="ECO:0000256" key="1">
    <source>
        <dbReference type="ARBA" id="ARBA00022741"/>
    </source>
</evidence>
<dbReference type="EC" id="3.6.5.2" evidence="3"/>
<gene>
    <name evidence="3" type="ORF">BLNAU_19438</name>
</gene>
<keyword evidence="2" id="KW-0342">GTP-binding</keyword>
<sequence>MEYKIVVLGGGGVGKSALCIQFIMKKFVAEYDPTIEDQYRMQTTIDGETCYLDILDTAGQEDFSSIQDQYMSSGDGFLLVYAVDSKQSFDEVQKLKEKILTIKEKPKVPIVVCANKDDLAPNYHVVTKQQGNDMTGKWGCVFKETSAKTRQNVEEAFHDLVREIRKEKKPPKPKTKCEIL</sequence>